<evidence type="ECO:0000313" key="6">
    <source>
        <dbReference type="EMBL" id="CAL4202575.1"/>
    </source>
</evidence>
<evidence type="ECO:0000256" key="1">
    <source>
        <dbReference type="ARBA" id="ARBA00022722"/>
    </source>
</evidence>
<name>A0AAV2SLP0_MEGNR</name>
<dbReference type="SUPFAM" id="SSF53098">
    <property type="entry name" value="Ribonuclease H-like"/>
    <property type="match status" value="1"/>
</dbReference>
<feature type="compositionally biased region" description="Acidic residues" evidence="4">
    <location>
        <begin position="114"/>
        <end position="126"/>
    </location>
</feature>
<proteinExistence type="predicted"/>
<dbReference type="SMART" id="SM00479">
    <property type="entry name" value="EXOIII"/>
    <property type="match status" value="1"/>
</dbReference>
<evidence type="ECO:0000256" key="3">
    <source>
        <dbReference type="ARBA" id="ARBA00022839"/>
    </source>
</evidence>
<protein>
    <recommendedName>
        <fullName evidence="5">Exonuclease domain-containing protein</fullName>
    </recommendedName>
</protein>
<feature type="region of interest" description="Disordered" evidence="4">
    <location>
        <begin position="1"/>
        <end position="78"/>
    </location>
</feature>
<feature type="region of interest" description="Disordered" evidence="4">
    <location>
        <begin position="93"/>
        <end position="153"/>
    </location>
</feature>
<dbReference type="Pfam" id="PF00929">
    <property type="entry name" value="RNase_T"/>
    <property type="match status" value="1"/>
</dbReference>
<feature type="compositionally biased region" description="Acidic residues" evidence="4">
    <location>
        <begin position="93"/>
        <end position="106"/>
    </location>
</feature>
<comment type="caution">
    <text evidence="6">The sequence shown here is derived from an EMBL/GenBank/DDBJ whole genome shotgun (WGS) entry which is preliminary data.</text>
</comment>
<reference evidence="6 7" key="1">
    <citation type="submission" date="2024-05" db="EMBL/GenBank/DDBJ databases">
        <authorList>
            <person name="Wallberg A."/>
        </authorList>
    </citation>
    <scope>NUCLEOTIDE SEQUENCE [LARGE SCALE GENOMIC DNA]</scope>
</reference>
<feature type="compositionally biased region" description="Polar residues" evidence="4">
    <location>
        <begin position="56"/>
        <end position="78"/>
    </location>
</feature>
<dbReference type="Pfam" id="PF25244">
    <property type="entry name" value="PML_C"/>
    <property type="match status" value="1"/>
</dbReference>
<keyword evidence="2" id="KW-0378">Hydrolase</keyword>
<dbReference type="InterPro" id="IPR013520">
    <property type="entry name" value="Ribonucl_H"/>
</dbReference>
<dbReference type="PANTHER" id="PTHR30231">
    <property type="entry name" value="DNA POLYMERASE III SUBUNIT EPSILON"/>
    <property type="match status" value="1"/>
</dbReference>
<dbReference type="CDD" id="cd06127">
    <property type="entry name" value="DEDDh"/>
    <property type="match status" value="1"/>
</dbReference>
<dbReference type="AlphaFoldDB" id="A0AAV2SLP0"/>
<feature type="domain" description="Exonuclease" evidence="5">
    <location>
        <begin position="460"/>
        <end position="635"/>
    </location>
</feature>
<gene>
    <name evidence="6" type="ORF">MNOR_LOCUS37694</name>
</gene>
<keyword evidence="3" id="KW-0269">Exonuclease</keyword>
<feature type="compositionally biased region" description="Polar residues" evidence="4">
    <location>
        <begin position="132"/>
        <end position="153"/>
    </location>
</feature>
<dbReference type="InterPro" id="IPR012337">
    <property type="entry name" value="RNaseH-like_sf"/>
</dbReference>
<dbReference type="PANTHER" id="PTHR30231:SF4">
    <property type="entry name" value="PROTEIN NEN2"/>
    <property type="match status" value="1"/>
</dbReference>
<evidence type="ECO:0000256" key="2">
    <source>
        <dbReference type="ARBA" id="ARBA00022801"/>
    </source>
</evidence>
<evidence type="ECO:0000259" key="5">
    <source>
        <dbReference type="SMART" id="SM00479"/>
    </source>
</evidence>
<accession>A0AAV2SLP0</accession>
<evidence type="ECO:0000313" key="7">
    <source>
        <dbReference type="Proteomes" id="UP001497623"/>
    </source>
</evidence>
<sequence>MYDVDECDVTDVDECDVTDDDGNADDDTNDDDDDGDYDIDDCYNENEEMDYHKGSSIPQHTFHNNDTGSSSTSEPTSVIKNVQVQGIYDVDECDVTDDDGNADDDMNDYHDDGNSDSDDYFDGYEEVDYHKSSSIQQHTFQNKDTGSSSTSEPASVIKNLQGQGIYVGTMAMDNNTASISHIKQTLRNKIEKWSDLDHMIIQLENALNSLGQKNKQLTSAVIKHLKRWFAYAINQNRENVVECQRAIQQIVPHAFGMHNDCVKWCSFLRNPDSYKYKTLLHMKDHHGDCLQKDLESVFNFFVTNACKIIIMNPKRCHSTGSEQFETQGNCDASQKSQGHQCLMAVNNLPDRLPSTTGNMNAERIYKKRKLLSLTDFSKDLKRRRLIQKEEINLDVNAKVNQEDINQKAEINLDVNDKVSQEGITYEPSVANTSTTCRAQKEERPPPIIPIITQVTSMNFERVYFDLETGSLAKGADILQISAISGSHEFNKYVTPTKSISPKVSDITGLSSHEGMLMLHGKPVSSIPIKDALHLFIAWLKNLGTCLLIAHNVSFDARIICYHLQNGKLVSSFTKVACGFLDTLPFFKVTFPGQINYKQETLVSNILKESYEAHNALADVRALKKLMDVCAATDEQIRGKAFSTQSYFEKKYNLNTLQVLIKSKVLSDNMANKMAMSGLQQHHLIYSIQNEGFEGLQSLLSEKVSGKPRVTETKKVISKVFDFLSA</sequence>
<dbReference type="Gene3D" id="3.30.420.10">
    <property type="entry name" value="Ribonuclease H-like superfamily/Ribonuclease H"/>
    <property type="match status" value="1"/>
</dbReference>
<dbReference type="InterPro" id="IPR057617">
    <property type="entry name" value="PML_C"/>
</dbReference>
<dbReference type="Pfam" id="PF20700">
    <property type="entry name" value="Mutator"/>
    <property type="match status" value="1"/>
</dbReference>
<keyword evidence="7" id="KW-1185">Reference proteome</keyword>
<keyword evidence="1" id="KW-0540">Nuclease</keyword>
<dbReference type="GO" id="GO:0003676">
    <property type="term" value="F:nucleic acid binding"/>
    <property type="evidence" value="ECO:0007669"/>
    <property type="project" value="InterPro"/>
</dbReference>
<dbReference type="InterPro" id="IPR049012">
    <property type="entry name" value="Mutator_transp_dom"/>
</dbReference>
<dbReference type="GO" id="GO:0008408">
    <property type="term" value="F:3'-5' exonuclease activity"/>
    <property type="evidence" value="ECO:0007669"/>
    <property type="project" value="TreeGrafter"/>
</dbReference>
<organism evidence="6 7">
    <name type="scientific">Meganyctiphanes norvegica</name>
    <name type="common">Northern krill</name>
    <name type="synonym">Thysanopoda norvegica</name>
    <dbReference type="NCBI Taxonomy" id="48144"/>
    <lineage>
        <taxon>Eukaryota</taxon>
        <taxon>Metazoa</taxon>
        <taxon>Ecdysozoa</taxon>
        <taxon>Arthropoda</taxon>
        <taxon>Crustacea</taxon>
        <taxon>Multicrustacea</taxon>
        <taxon>Malacostraca</taxon>
        <taxon>Eumalacostraca</taxon>
        <taxon>Eucarida</taxon>
        <taxon>Euphausiacea</taxon>
        <taxon>Euphausiidae</taxon>
        <taxon>Meganyctiphanes</taxon>
    </lineage>
</organism>
<feature type="compositionally biased region" description="Acidic residues" evidence="4">
    <location>
        <begin position="1"/>
        <end position="48"/>
    </location>
</feature>
<dbReference type="Proteomes" id="UP001497623">
    <property type="component" value="Unassembled WGS sequence"/>
</dbReference>
<evidence type="ECO:0000256" key="4">
    <source>
        <dbReference type="SAM" id="MobiDB-lite"/>
    </source>
</evidence>
<dbReference type="InterPro" id="IPR036397">
    <property type="entry name" value="RNaseH_sf"/>
</dbReference>
<dbReference type="EMBL" id="CAXKWB010078378">
    <property type="protein sequence ID" value="CAL4202575.1"/>
    <property type="molecule type" value="Genomic_DNA"/>
</dbReference>